<evidence type="ECO:0000256" key="5">
    <source>
        <dbReference type="ARBA" id="ARBA00022989"/>
    </source>
</evidence>
<feature type="transmembrane region" description="Helical" evidence="7">
    <location>
        <begin position="235"/>
        <end position="252"/>
    </location>
</feature>
<keyword evidence="4 7" id="KW-0812">Transmembrane</keyword>
<feature type="transmembrane region" description="Helical" evidence="7">
    <location>
        <begin position="111"/>
        <end position="132"/>
    </location>
</feature>
<dbReference type="GO" id="GO:0005886">
    <property type="term" value="C:plasma membrane"/>
    <property type="evidence" value="ECO:0007669"/>
    <property type="project" value="UniProtKB-SubCell"/>
</dbReference>
<gene>
    <name evidence="9" type="ORF">HW450_10790</name>
</gene>
<feature type="transmembrane region" description="Helical" evidence="7">
    <location>
        <begin position="273"/>
        <end position="295"/>
    </location>
</feature>
<evidence type="ECO:0000256" key="4">
    <source>
        <dbReference type="ARBA" id="ARBA00022692"/>
    </source>
</evidence>
<dbReference type="EMBL" id="CP059833">
    <property type="protein sequence ID" value="QMV84814.1"/>
    <property type="molecule type" value="Genomic_DNA"/>
</dbReference>
<dbReference type="Gene3D" id="1.20.1250.20">
    <property type="entry name" value="MFS general substrate transporter like domains"/>
    <property type="match status" value="1"/>
</dbReference>
<keyword evidence="6 7" id="KW-0472">Membrane</keyword>
<dbReference type="SUPFAM" id="SSF103473">
    <property type="entry name" value="MFS general substrate transporter"/>
    <property type="match status" value="1"/>
</dbReference>
<evidence type="ECO:0000259" key="8">
    <source>
        <dbReference type="PROSITE" id="PS50850"/>
    </source>
</evidence>
<dbReference type="Proteomes" id="UP000515570">
    <property type="component" value="Chromosome"/>
</dbReference>
<evidence type="ECO:0000313" key="9">
    <source>
        <dbReference type="EMBL" id="QMV84814.1"/>
    </source>
</evidence>
<feature type="transmembrane region" description="Helical" evidence="7">
    <location>
        <begin position="479"/>
        <end position="501"/>
    </location>
</feature>
<name>A0A7G5FDX3_9CORY</name>
<feature type="transmembrane region" description="Helical" evidence="7">
    <location>
        <begin position="55"/>
        <end position="74"/>
    </location>
</feature>
<evidence type="ECO:0000256" key="7">
    <source>
        <dbReference type="SAM" id="Phobius"/>
    </source>
</evidence>
<sequence>MEVKTAVTGTKQPYAMRWWALVVLMLPVLLVSVDNTVLAFALPEISTALQPTGNQQLWIVDVYGLILAGLLIPMGALGDRWGRRRLLLIGGIGFTLTSIIAALVPTASLLIASRAVMGFFGASLMPATLSLIRNIFTVPKERRLAIAVWASCFSGGSALGPIVGGFLLEHYYWGSIFWMSVPILVPMVLLAPLVVPESKDTQPGPIDVPSILLMLAVMVPLVYGIKDVAHQGLSPWIGVGAVIVAISAWWLIRRQLHAASPMFDVRLFMERHFTGAVLANLLSMMSLVGFLYYISQHFQLVSGHSPMVAGLLLLPGTAATILAGLVVVKLAAWLSPRQLVTAGLLLNAVGYFMIMVAGDAGSDWGLVAAFILVGIGVGAAETISNDMIMAAAPPAKAGAASAISETAYEIGAVLGTTVLGSVLNAAYRRSIEIPAGISPDQGDIARETLGGATEIALRIGGTPGAELLASARHAFDHSVVFSSSIAVGLMLGAATLSLILLRGAKLD</sequence>
<keyword evidence="3" id="KW-1003">Cell membrane</keyword>
<dbReference type="Pfam" id="PF07690">
    <property type="entry name" value="MFS_1"/>
    <property type="match status" value="1"/>
</dbReference>
<dbReference type="GO" id="GO:0022857">
    <property type="term" value="F:transmembrane transporter activity"/>
    <property type="evidence" value="ECO:0007669"/>
    <property type="project" value="InterPro"/>
</dbReference>
<keyword evidence="10" id="KW-1185">Reference proteome</keyword>
<keyword evidence="5 7" id="KW-1133">Transmembrane helix</keyword>
<feature type="transmembrane region" description="Helical" evidence="7">
    <location>
        <begin position="144"/>
        <end position="166"/>
    </location>
</feature>
<reference evidence="9 10" key="1">
    <citation type="submission" date="2020-07" db="EMBL/GenBank/DDBJ databases">
        <title>non toxigenic Corynebacterium sp. nov from a clinical source.</title>
        <authorList>
            <person name="Bernier A.-M."/>
            <person name="Bernard K."/>
        </authorList>
    </citation>
    <scope>NUCLEOTIDE SEQUENCE [LARGE SCALE GENOMIC DNA]</scope>
    <source>
        <strain evidence="10">NML 93-0612</strain>
    </source>
</reference>
<dbReference type="Gene3D" id="1.20.1720.10">
    <property type="entry name" value="Multidrug resistance protein D"/>
    <property type="match status" value="1"/>
</dbReference>
<feature type="transmembrane region" description="Helical" evidence="7">
    <location>
        <begin position="172"/>
        <end position="194"/>
    </location>
</feature>
<dbReference type="InterPro" id="IPR036259">
    <property type="entry name" value="MFS_trans_sf"/>
</dbReference>
<evidence type="ECO:0000256" key="2">
    <source>
        <dbReference type="ARBA" id="ARBA00022448"/>
    </source>
</evidence>
<evidence type="ECO:0000256" key="6">
    <source>
        <dbReference type="ARBA" id="ARBA00023136"/>
    </source>
</evidence>
<proteinExistence type="predicted"/>
<dbReference type="CDD" id="cd17321">
    <property type="entry name" value="MFS_MMR_MDR_like"/>
    <property type="match status" value="1"/>
</dbReference>
<dbReference type="PANTHER" id="PTHR42718:SF47">
    <property type="entry name" value="METHYL VIOLOGEN RESISTANCE PROTEIN SMVA"/>
    <property type="match status" value="1"/>
</dbReference>
<feature type="transmembrane region" description="Helical" evidence="7">
    <location>
        <begin position="86"/>
        <end position="105"/>
    </location>
</feature>
<dbReference type="RefSeq" id="WP_182385621.1">
    <property type="nucleotide sequence ID" value="NZ_CP059833.1"/>
</dbReference>
<evidence type="ECO:0000313" key="10">
    <source>
        <dbReference type="Proteomes" id="UP000515570"/>
    </source>
</evidence>
<dbReference type="InterPro" id="IPR011701">
    <property type="entry name" value="MFS"/>
</dbReference>
<organism evidence="9 10">
    <name type="scientific">Corynebacterium hindlerae</name>
    <dbReference type="NCBI Taxonomy" id="699041"/>
    <lineage>
        <taxon>Bacteria</taxon>
        <taxon>Bacillati</taxon>
        <taxon>Actinomycetota</taxon>
        <taxon>Actinomycetes</taxon>
        <taxon>Mycobacteriales</taxon>
        <taxon>Corynebacteriaceae</taxon>
        <taxon>Corynebacterium</taxon>
    </lineage>
</organism>
<comment type="subcellular location">
    <subcellularLocation>
        <location evidence="1">Cell membrane</location>
        <topology evidence="1">Multi-pass membrane protein</topology>
    </subcellularLocation>
</comment>
<dbReference type="PRINTS" id="PR01036">
    <property type="entry name" value="TCRTETB"/>
</dbReference>
<dbReference type="InterPro" id="IPR020846">
    <property type="entry name" value="MFS_dom"/>
</dbReference>
<feature type="transmembrane region" description="Helical" evidence="7">
    <location>
        <begin position="206"/>
        <end position="223"/>
    </location>
</feature>
<accession>A0A7G5FDX3</accession>
<evidence type="ECO:0000256" key="1">
    <source>
        <dbReference type="ARBA" id="ARBA00004651"/>
    </source>
</evidence>
<feature type="domain" description="Major facilitator superfamily (MFS) profile" evidence="8">
    <location>
        <begin position="20"/>
        <end position="505"/>
    </location>
</feature>
<feature type="transmembrane region" description="Helical" evidence="7">
    <location>
        <begin position="307"/>
        <end position="327"/>
    </location>
</feature>
<evidence type="ECO:0000256" key="3">
    <source>
        <dbReference type="ARBA" id="ARBA00022475"/>
    </source>
</evidence>
<feature type="transmembrane region" description="Helical" evidence="7">
    <location>
        <begin position="339"/>
        <end position="358"/>
    </location>
</feature>
<dbReference type="PROSITE" id="PS50850">
    <property type="entry name" value="MFS"/>
    <property type="match status" value="1"/>
</dbReference>
<keyword evidence="2" id="KW-0813">Transport</keyword>
<feature type="transmembrane region" description="Helical" evidence="7">
    <location>
        <begin position="364"/>
        <end position="383"/>
    </location>
</feature>
<dbReference type="AlphaFoldDB" id="A0A7G5FDX3"/>
<protein>
    <submittedName>
        <fullName evidence="9">MFS transporter</fullName>
    </submittedName>
</protein>
<dbReference type="PANTHER" id="PTHR42718">
    <property type="entry name" value="MAJOR FACILITATOR SUPERFAMILY MULTIDRUG TRANSPORTER MFSC"/>
    <property type="match status" value="1"/>
</dbReference>